<dbReference type="InterPro" id="IPR026960">
    <property type="entry name" value="RVT-Znf"/>
</dbReference>
<protein>
    <recommendedName>
        <fullName evidence="1">Reverse transcriptase zinc-binding domain-containing protein</fullName>
    </recommendedName>
</protein>
<reference evidence="2" key="1">
    <citation type="submission" date="2021-01" db="EMBL/GenBank/DDBJ databases">
        <authorList>
            <person name="Lovell J.T."/>
            <person name="Bentley N."/>
            <person name="Bhattarai G."/>
            <person name="Jenkins J.W."/>
            <person name="Sreedasyam A."/>
            <person name="Alarcon Y."/>
            <person name="Bock C."/>
            <person name="Boston L."/>
            <person name="Carlson J."/>
            <person name="Cervantes K."/>
            <person name="Clermont K."/>
            <person name="Krom N."/>
            <person name="Kubenka K."/>
            <person name="Mamidi S."/>
            <person name="Mattison C."/>
            <person name="Monteros M."/>
            <person name="Pisani C."/>
            <person name="Plott C."/>
            <person name="Rajasekar S."/>
            <person name="Rhein H.S."/>
            <person name="Rohla C."/>
            <person name="Song M."/>
            <person name="Hilaire R.S."/>
            <person name="Shu S."/>
            <person name="Wells L."/>
            <person name="Wang X."/>
            <person name="Webber J."/>
            <person name="Heerema R.J."/>
            <person name="Klein P."/>
            <person name="Conner P."/>
            <person name="Grauke L."/>
            <person name="Grimwood J."/>
            <person name="Schmutz J."/>
            <person name="Randall J.J."/>
        </authorList>
    </citation>
    <scope>NUCLEOTIDE SEQUENCE</scope>
    <source>
        <tissue evidence="2">Leaf</tissue>
    </source>
</reference>
<dbReference type="PANTHER" id="PTHR47074">
    <property type="entry name" value="BNAC02G40300D PROTEIN"/>
    <property type="match status" value="1"/>
</dbReference>
<dbReference type="Pfam" id="PF13966">
    <property type="entry name" value="zf-RVT"/>
    <property type="match status" value="1"/>
</dbReference>
<dbReference type="PANTHER" id="PTHR47074:SF48">
    <property type="entry name" value="POLYNUCLEOTIDYL TRANSFERASE, RIBONUCLEASE H-LIKE SUPERFAMILY PROTEIN"/>
    <property type="match status" value="1"/>
</dbReference>
<dbReference type="EMBL" id="CM031832">
    <property type="protein sequence ID" value="KAG6700691.1"/>
    <property type="molecule type" value="Genomic_DNA"/>
</dbReference>
<dbReference type="InterPro" id="IPR052929">
    <property type="entry name" value="RNase_H-like_EbsB-rel"/>
</dbReference>
<dbReference type="AlphaFoldDB" id="A0A922EEJ0"/>
<organism evidence="2 3">
    <name type="scientific">Carya illinoinensis</name>
    <name type="common">Pecan</name>
    <dbReference type="NCBI Taxonomy" id="32201"/>
    <lineage>
        <taxon>Eukaryota</taxon>
        <taxon>Viridiplantae</taxon>
        <taxon>Streptophyta</taxon>
        <taxon>Embryophyta</taxon>
        <taxon>Tracheophyta</taxon>
        <taxon>Spermatophyta</taxon>
        <taxon>Magnoliopsida</taxon>
        <taxon>eudicotyledons</taxon>
        <taxon>Gunneridae</taxon>
        <taxon>Pentapetalae</taxon>
        <taxon>rosids</taxon>
        <taxon>fabids</taxon>
        <taxon>Fagales</taxon>
        <taxon>Juglandaceae</taxon>
        <taxon>Carya</taxon>
    </lineage>
</organism>
<feature type="domain" description="Reverse transcriptase zinc-binding" evidence="1">
    <location>
        <begin position="79"/>
        <end position="125"/>
    </location>
</feature>
<accession>A0A922EEJ0</accession>
<name>A0A922EEJ0_CARIL</name>
<evidence type="ECO:0000259" key="1">
    <source>
        <dbReference type="Pfam" id="PF13966"/>
    </source>
</evidence>
<sequence length="342" mass="39128">MLWRIGDGETAEMWKDKWLPKQNTFKPQTSIIFLQEDTKWKRELVYSMFTKEEAELILKIPISPSSKPDRQYWRCTSTACLKALPTRANLAKRKVIEDPACPICLQSAETTEHILWECPSARDVWALSNRKLQKASSHSPHFVEMFEHLVDSLGTEEMLTFAITSWNIWKIRNKVVFKGLFTHPSIVVQQTQQLVEDLLQLDLKKKTKGPDQLHNTHWEAPPQGKIKVNWDASVDKVSCKVGVGAIIRDWESKVLATLRMKQDLFPESANVSGLTSKTEDLTYTGLIFADTRDTLNTFNSWSIRHTIRVNNEVAHALSKNALSIRGCTTTFDFIPSCIQTLI</sequence>
<comment type="caution">
    <text evidence="2">The sequence shown here is derived from an EMBL/GenBank/DDBJ whole genome shotgun (WGS) entry which is preliminary data.</text>
</comment>
<proteinExistence type="predicted"/>
<gene>
    <name evidence="2" type="ORF">I3842_08G125100</name>
</gene>
<evidence type="ECO:0000313" key="2">
    <source>
        <dbReference type="EMBL" id="KAG6700691.1"/>
    </source>
</evidence>
<dbReference type="Proteomes" id="UP000811246">
    <property type="component" value="Chromosome 8"/>
</dbReference>
<evidence type="ECO:0000313" key="3">
    <source>
        <dbReference type="Proteomes" id="UP000811246"/>
    </source>
</evidence>